<comment type="similarity">
    <text evidence="1">Belongs to the TRAFAC class TrmE-Era-EngA-EngB-Septin-like GTPase superfamily. Septin GTPase family.</text>
</comment>
<keyword evidence="1" id="KW-0547">Nucleotide-binding</keyword>
<name>A0A8J2VYS1_9CRUS</name>
<dbReference type="InterPro" id="IPR027417">
    <property type="entry name" value="P-loop_NTPase"/>
</dbReference>
<organism evidence="4 5">
    <name type="scientific">Daphnia galeata</name>
    <dbReference type="NCBI Taxonomy" id="27404"/>
    <lineage>
        <taxon>Eukaryota</taxon>
        <taxon>Metazoa</taxon>
        <taxon>Ecdysozoa</taxon>
        <taxon>Arthropoda</taxon>
        <taxon>Crustacea</taxon>
        <taxon>Branchiopoda</taxon>
        <taxon>Diplostraca</taxon>
        <taxon>Cladocera</taxon>
        <taxon>Anomopoda</taxon>
        <taxon>Daphniidae</taxon>
        <taxon>Daphnia</taxon>
    </lineage>
</organism>
<dbReference type="Gene3D" id="3.40.50.300">
    <property type="entry name" value="P-loop containing nucleotide triphosphate hydrolases"/>
    <property type="match status" value="1"/>
</dbReference>
<comment type="caution">
    <text evidence="4">The sequence shown here is derived from an EMBL/GenBank/DDBJ whole genome shotgun (WGS) entry which is preliminary data.</text>
</comment>
<feature type="compositionally biased region" description="Basic and acidic residues" evidence="2">
    <location>
        <begin position="1329"/>
        <end position="1346"/>
    </location>
</feature>
<proteinExistence type="inferred from homology"/>
<dbReference type="InterPro" id="IPR030379">
    <property type="entry name" value="G_SEPTIN_dom"/>
</dbReference>
<evidence type="ECO:0000256" key="1">
    <source>
        <dbReference type="RuleBase" id="RU004560"/>
    </source>
</evidence>
<dbReference type="FunFam" id="3.40.50.300:FF:003286">
    <property type="entry name" value="Uncharacterized protein"/>
    <property type="match status" value="1"/>
</dbReference>
<accession>A0A8J2VYS1</accession>
<evidence type="ECO:0000256" key="2">
    <source>
        <dbReference type="SAM" id="MobiDB-lite"/>
    </source>
</evidence>
<feature type="region of interest" description="Disordered" evidence="2">
    <location>
        <begin position="671"/>
        <end position="698"/>
    </location>
</feature>
<dbReference type="Gene3D" id="2.60.40.10">
    <property type="entry name" value="Immunoglobulins"/>
    <property type="match status" value="2"/>
</dbReference>
<dbReference type="InterPro" id="IPR013783">
    <property type="entry name" value="Ig-like_fold"/>
</dbReference>
<dbReference type="CDD" id="cd00063">
    <property type="entry name" value="FN3"/>
    <property type="match status" value="2"/>
</dbReference>
<dbReference type="OrthoDB" id="8954335at2759"/>
<dbReference type="SUPFAM" id="SSF49265">
    <property type="entry name" value="Fibronectin type III"/>
    <property type="match status" value="2"/>
</dbReference>
<evidence type="ECO:0000259" key="3">
    <source>
        <dbReference type="PROSITE" id="PS50853"/>
    </source>
</evidence>
<dbReference type="SMART" id="SM00060">
    <property type="entry name" value="FN3"/>
    <property type="match status" value="1"/>
</dbReference>
<dbReference type="GO" id="GO:0005525">
    <property type="term" value="F:GTP binding"/>
    <property type="evidence" value="ECO:0007669"/>
    <property type="project" value="UniProtKB-KW"/>
</dbReference>
<dbReference type="InterPro" id="IPR036116">
    <property type="entry name" value="FN3_sf"/>
</dbReference>
<evidence type="ECO:0000313" key="4">
    <source>
        <dbReference type="EMBL" id="CAH0098896.1"/>
    </source>
</evidence>
<protein>
    <recommendedName>
        <fullName evidence="3">Fibronectin type-III domain-containing protein</fullName>
    </recommendedName>
</protein>
<sequence length="1369" mass="155109">MTDHQGIERHFTKMAAIGRSFQLGDLYDYRSDNILTECRLWWDSSKLAEATQVRSEFKLNLIRPDSKFNSKWQHMGLDDHLQASIVTGLVDRFHGASNYVNDQPSPLQATQTLVCRAKSRKERLDLPTLLQNNLLRLPESTDAGMEWPLPKATHVVLGIVYGAEAYCVLTQDLGSHKLDEDAREEAQENLGKFANKLENALGDIDFDSKDTPDFKSQFNKDEKSQLTRLNCRLYVDLQHSSAVRECNIVDVYAHCLKMTRQIKSDVENKCKAIPITVLLCPVNTILELTNGRSMKAFEFRDVDSELTARLCHNWVQLERIETKVNAAIRTTAKKVSRPSLRLFLEILTKYKDLLRESLKNGVIKAREGDDDEDYEVERVTNIAENHGLFKPSRLERWLEFKVSESEIISKISNVNGIVFVSGKKQLEIQLADSLDNKHALVLNIPSLDEKANGILDIMKDYCENYTKLVAVEDNDEGNDDEDKLPWHMVPQKTKQVMGKIREFVQHVENNDQLKSQVQFIITPGEPGKEDCHYSVYEADNLLKDNISQLPVPPTGLKIRLAPAKSTKKSTPSIIVVWVYDDPGYPCHFSVEFRPKNSSDSWTQQKTTKSGETQMILNFNSGGPELEIRVAADTCIGRSEFSDVVDTESELGVIQISDSDEELECRIRDVSLDDSRREASQTEQSSQRTNKKSLLQPPTGLQCDLVTQSTAELSWSNSVGAGNSILTYRVRYWRDGQSPSSAHELDVSYTGCRLQQLQPATTYLVDIAAVSRDGQEVSAHCKAVELTTEVNEVRFAQTIVKRCKNIGNRNGMDLFAVPLTKSSGSRTTVDRFAFGRADALNKGRLQHRTILVMGATGSGKTTLINGMINYIFNVEWEDTFRFHLIQEQTVGRSQVDSQTSRITAYDIHHAEGFRIPYSLTIVDTPGYGDTKGLERDQEITEMVRKFFEDMGGIQELDVVGFVAQASLPRLTPTQIYIFDSVLSIFGNDIKENINFLLTFADSQVPPVLSAITEADLPCPTDPVTGKPLHHKFNNSGFFCSSRESGNTVDKFNRFFWRMGIENFQKFFIVLATMKTKSLNLTKQVLDERKQLEATVDGLQPLIKIGLAKMEEMRKTKQMITNSQAQIDANENVEFEVEVNRPQKLDVPNGQHLTNCNKCYMTCHYPCMIADDDSKSGCSAMDHSQPRKTRGCRICPEKCVWNMHANQPYRWIYVNEKQATSSDAIKQKYETELKRKLTAQELIQVLQKDLDENEKAVLERVDTVSRCIQRLDEIALRPNPFSTPQYIDLIIDAEQQEKRQGFKERIESLKKLRAMADITNKIKNKKSLLSPDRKDDAENLAADNHDDDGLLWPCVISSKSAGNRSRLGDED</sequence>
<dbReference type="InterPro" id="IPR003961">
    <property type="entry name" value="FN3_dom"/>
</dbReference>
<dbReference type="Pfam" id="PF00041">
    <property type="entry name" value="fn3"/>
    <property type="match status" value="1"/>
</dbReference>
<feature type="region of interest" description="Disordered" evidence="2">
    <location>
        <begin position="1325"/>
        <end position="1346"/>
    </location>
</feature>
<dbReference type="EMBL" id="CAKKLH010000010">
    <property type="protein sequence ID" value="CAH0098896.1"/>
    <property type="molecule type" value="Genomic_DNA"/>
</dbReference>
<gene>
    <name evidence="4" type="ORF">DGAL_LOCUS1004</name>
</gene>
<dbReference type="PANTHER" id="PTHR31594">
    <property type="entry name" value="AIG1-TYPE G DOMAIN-CONTAINING PROTEIN"/>
    <property type="match status" value="1"/>
</dbReference>
<feature type="domain" description="Fibronectin type-III" evidence="3">
    <location>
        <begin position="696"/>
        <end position="790"/>
    </location>
</feature>
<reference evidence="4" key="1">
    <citation type="submission" date="2021-11" db="EMBL/GenBank/DDBJ databases">
        <authorList>
            <person name="Schell T."/>
        </authorList>
    </citation>
    <scope>NUCLEOTIDE SEQUENCE</scope>
    <source>
        <strain evidence="4">M5</strain>
    </source>
</reference>
<keyword evidence="5" id="KW-1185">Reference proteome</keyword>
<dbReference type="Pfam" id="PF00735">
    <property type="entry name" value="Septin"/>
    <property type="match status" value="1"/>
</dbReference>
<evidence type="ECO:0000313" key="5">
    <source>
        <dbReference type="Proteomes" id="UP000789390"/>
    </source>
</evidence>
<feature type="domain" description="Fibronectin type-III" evidence="3">
    <location>
        <begin position="552"/>
        <end position="651"/>
    </location>
</feature>
<dbReference type="PANTHER" id="PTHR31594:SF14">
    <property type="entry name" value="FIBRONECTIN TYPE-III DOMAIN-CONTAINING PROTEIN"/>
    <property type="match status" value="1"/>
</dbReference>
<dbReference type="Proteomes" id="UP000789390">
    <property type="component" value="Unassembled WGS sequence"/>
</dbReference>
<dbReference type="PROSITE" id="PS50853">
    <property type="entry name" value="FN3"/>
    <property type="match status" value="2"/>
</dbReference>
<dbReference type="InterPro" id="IPR052090">
    <property type="entry name" value="Cytolytic_pore-forming_toxin"/>
</dbReference>
<dbReference type="SUPFAM" id="SSF52540">
    <property type="entry name" value="P-loop containing nucleoside triphosphate hydrolases"/>
    <property type="match status" value="1"/>
</dbReference>
<keyword evidence="1" id="KW-0342">GTP-binding</keyword>